<dbReference type="EMBL" id="JASBWR010000024">
    <property type="protein sequence ID" value="KAJ9107841.1"/>
    <property type="molecule type" value="Genomic_DNA"/>
</dbReference>
<proteinExistence type="predicted"/>
<keyword evidence="2" id="KW-1185">Reference proteome</keyword>
<accession>A0ACC2W8T9</accession>
<comment type="caution">
    <text evidence="1">The sequence shown here is derived from an EMBL/GenBank/DDBJ whole genome shotgun (WGS) entry which is preliminary data.</text>
</comment>
<evidence type="ECO:0000313" key="2">
    <source>
        <dbReference type="Proteomes" id="UP001241377"/>
    </source>
</evidence>
<dbReference type="Proteomes" id="UP001241377">
    <property type="component" value="Unassembled WGS sequence"/>
</dbReference>
<protein>
    <submittedName>
        <fullName evidence="1">Uncharacterized protein</fullName>
    </submittedName>
</protein>
<name>A0ACC2W8T9_9TREE</name>
<sequence length="289" mass="31829">MSPPQLSPQLKQLLAAPGTQAVDRARLAALFEAIRAQSEFARRARWLLVLTGALFALNAVQAIPELYRYARDGQLSDEDALFVVGRMREVGLKTISFMGVPRVRHVSREAWTVQRAGKQLWDDIYAVRRSSRSPYYHAPPPSYSNLPPHPPQPHHEKLLKRLADAHPDLPVHILQCHYSSLLATPVRGAVEDVHSATLSTAANTSSSSSTPGTTDLDRVENSIVAVTCLRALGGVEKQVESHVFGLRKAAAGSRTAEDEGDEWITSDAGCVWLLSAVDQIVHVFRHVRE</sequence>
<organism evidence="1 2">
    <name type="scientific">Naganishia cerealis</name>
    <dbReference type="NCBI Taxonomy" id="610337"/>
    <lineage>
        <taxon>Eukaryota</taxon>
        <taxon>Fungi</taxon>
        <taxon>Dikarya</taxon>
        <taxon>Basidiomycota</taxon>
        <taxon>Agaricomycotina</taxon>
        <taxon>Tremellomycetes</taxon>
        <taxon>Filobasidiales</taxon>
        <taxon>Filobasidiaceae</taxon>
        <taxon>Naganishia</taxon>
    </lineage>
</organism>
<gene>
    <name evidence="1" type="ORF">QFC19_002747</name>
</gene>
<evidence type="ECO:0000313" key="1">
    <source>
        <dbReference type="EMBL" id="KAJ9107841.1"/>
    </source>
</evidence>
<reference evidence="1" key="1">
    <citation type="submission" date="2023-04" db="EMBL/GenBank/DDBJ databases">
        <title>Draft Genome sequencing of Naganishia species isolated from polar environments using Oxford Nanopore Technology.</title>
        <authorList>
            <person name="Leo P."/>
            <person name="Venkateswaran K."/>
        </authorList>
    </citation>
    <scope>NUCLEOTIDE SEQUENCE</scope>
    <source>
        <strain evidence="1">MNA-CCFEE 5261</strain>
    </source>
</reference>